<dbReference type="SUPFAM" id="SSF141868">
    <property type="entry name" value="EAL domain-like"/>
    <property type="match status" value="1"/>
</dbReference>
<feature type="domain" description="EAL" evidence="2">
    <location>
        <begin position="283"/>
        <end position="537"/>
    </location>
</feature>
<dbReference type="RefSeq" id="WP_033084024.1">
    <property type="nucleotide sequence ID" value="NZ_JQEC01000057.1"/>
</dbReference>
<dbReference type="Gene3D" id="3.30.70.270">
    <property type="match status" value="1"/>
</dbReference>
<keyword evidence="1" id="KW-0812">Transmembrane</keyword>
<dbReference type="AlphaFoldDB" id="A0A099KEG9"/>
<dbReference type="PATRIC" id="fig|28229.3.peg.4092"/>
<dbReference type="PANTHER" id="PTHR44757:SF2">
    <property type="entry name" value="BIOFILM ARCHITECTURE MAINTENANCE PROTEIN MBAA"/>
    <property type="match status" value="1"/>
</dbReference>
<dbReference type="PROSITE" id="PS50883">
    <property type="entry name" value="EAL"/>
    <property type="match status" value="1"/>
</dbReference>
<dbReference type="InterPro" id="IPR001633">
    <property type="entry name" value="EAL_dom"/>
</dbReference>
<gene>
    <name evidence="4" type="ORF">GAB14E_4120</name>
</gene>
<evidence type="ECO:0000259" key="3">
    <source>
        <dbReference type="PROSITE" id="PS50887"/>
    </source>
</evidence>
<dbReference type="CDD" id="cd01949">
    <property type="entry name" value="GGDEF"/>
    <property type="match status" value="1"/>
</dbReference>
<dbReference type="InterPro" id="IPR052155">
    <property type="entry name" value="Biofilm_reg_signaling"/>
</dbReference>
<feature type="domain" description="GGDEF" evidence="3">
    <location>
        <begin position="141"/>
        <end position="274"/>
    </location>
</feature>
<name>A0A099KEG9_COLPS</name>
<dbReference type="SUPFAM" id="SSF55073">
    <property type="entry name" value="Nucleotide cyclase"/>
    <property type="match status" value="1"/>
</dbReference>
<dbReference type="InterPro" id="IPR029787">
    <property type="entry name" value="Nucleotide_cyclase"/>
</dbReference>
<dbReference type="SMART" id="SM00267">
    <property type="entry name" value="GGDEF"/>
    <property type="match status" value="1"/>
</dbReference>
<evidence type="ECO:0000313" key="5">
    <source>
        <dbReference type="Proteomes" id="UP000029868"/>
    </source>
</evidence>
<accession>A0A099KEG9</accession>
<dbReference type="PANTHER" id="PTHR44757">
    <property type="entry name" value="DIGUANYLATE CYCLASE DGCP"/>
    <property type="match status" value="1"/>
</dbReference>
<evidence type="ECO:0000256" key="1">
    <source>
        <dbReference type="SAM" id="Phobius"/>
    </source>
</evidence>
<dbReference type="Pfam" id="PF00563">
    <property type="entry name" value="EAL"/>
    <property type="match status" value="1"/>
</dbReference>
<sequence length="538" mass="60513">MAKKNSNKTVVNSQENEQIKVGFFERFAFVFESIFIVLITFALLWSSRFVDVPAFIMQLSSNQQKFQLNEIITLISISALGILMLLSRYSLYLRKKMKLQYVAEEEIKRLAFFDNLTNLPNQELCLNRLEHALARAARSNTSIAVLFIGIEDFKAINDKQGHEGGDKLLQQAAKRLSSELRSGDTLARITGVEFIIILESLSPTEDINDFAAKLMVKLAKCYRISMQEMYITSNIGIALSPNDGEHSKELIKNADTAMCFAKEQGRNSLAFFSKELQSQVDSKKKIAEQLLDAMEKEEFSLHYQPIISTVSSEIIGVEALLRWHNELLGDLPPDVFIPIAEEIGIIPKIGEWVLSQACLQNKTWQHQGYPRLVIAINMSVMQLGIKDFSSTVADSLASSHLEPQYLELEFSEKALMKDAKLSIVQLRQLHELGISIALDDFGTGYSSIKYLSKFKLNKLKIDGSFIKNISTSAGNVIAIRAIIALAKQLKLHITAEGVETSEQHKFMDANNVDSMQGYHFSRPVDAKAFEQLLLSPSW</sequence>
<dbReference type="Pfam" id="PF00990">
    <property type="entry name" value="GGDEF"/>
    <property type="match status" value="1"/>
</dbReference>
<keyword evidence="1" id="KW-0472">Membrane</keyword>
<dbReference type="InterPro" id="IPR035919">
    <property type="entry name" value="EAL_sf"/>
</dbReference>
<dbReference type="SMART" id="SM00052">
    <property type="entry name" value="EAL"/>
    <property type="match status" value="1"/>
</dbReference>
<evidence type="ECO:0000313" key="4">
    <source>
        <dbReference type="EMBL" id="KGJ89124.1"/>
    </source>
</evidence>
<dbReference type="Proteomes" id="UP000029868">
    <property type="component" value="Unassembled WGS sequence"/>
</dbReference>
<dbReference type="OrthoDB" id="9814202at2"/>
<dbReference type="PROSITE" id="PS50887">
    <property type="entry name" value="GGDEF"/>
    <property type="match status" value="1"/>
</dbReference>
<comment type="caution">
    <text evidence="4">The sequence shown here is derived from an EMBL/GenBank/DDBJ whole genome shotgun (WGS) entry which is preliminary data.</text>
</comment>
<proteinExistence type="predicted"/>
<dbReference type="EMBL" id="JQEC01000057">
    <property type="protein sequence ID" value="KGJ89124.1"/>
    <property type="molecule type" value="Genomic_DNA"/>
</dbReference>
<dbReference type="NCBIfam" id="TIGR00254">
    <property type="entry name" value="GGDEF"/>
    <property type="match status" value="1"/>
</dbReference>
<feature type="transmembrane region" description="Helical" evidence="1">
    <location>
        <begin position="66"/>
        <end position="86"/>
    </location>
</feature>
<dbReference type="InterPro" id="IPR000160">
    <property type="entry name" value="GGDEF_dom"/>
</dbReference>
<keyword evidence="1" id="KW-1133">Transmembrane helix</keyword>
<evidence type="ECO:0000259" key="2">
    <source>
        <dbReference type="PROSITE" id="PS50883"/>
    </source>
</evidence>
<protein>
    <submittedName>
        <fullName evidence="4">Diguanylate cyclase/phosphodiesterase</fullName>
    </submittedName>
</protein>
<dbReference type="InterPro" id="IPR043128">
    <property type="entry name" value="Rev_trsase/Diguanyl_cyclase"/>
</dbReference>
<dbReference type="Gene3D" id="3.20.20.450">
    <property type="entry name" value="EAL domain"/>
    <property type="match status" value="1"/>
</dbReference>
<dbReference type="CDD" id="cd01948">
    <property type="entry name" value="EAL"/>
    <property type="match status" value="1"/>
</dbReference>
<feature type="transmembrane region" description="Helical" evidence="1">
    <location>
        <begin position="27"/>
        <end position="46"/>
    </location>
</feature>
<reference evidence="4 5" key="1">
    <citation type="submission" date="2014-08" db="EMBL/GenBank/DDBJ databases">
        <title>Genomic and Phenotypic Diversity of Colwellia psychrerythraea strains from Disparate Marine Basins.</title>
        <authorList>
            <person name="Techtmann S.M."/>
            <person name="Stelling S.C."/>
            <person name="Utturkar S.M."/>
            <person name="Alshibli N."/>
            <person name="Harris A."/>
            <person name="Brown S.D."/>
            <person name="Hazen T.C."/>
        </authorList>
    </citation>
    <scope>NUCLEOTIDE SEQUENCE [LARGE SCALE GENOMIC DNA]</scope>
    <source>
        <strain evidence="4 5">GAB14E</strain>
    </source>
</reference>
<organism evidence="4 5">
    <name type="scientific">Colwellia psychrerythraea</name>
    <name type="common">Vibrio psychroerythus</name>
    <dbReference type="NCBI Taxonomy" id="28229"/>
    <lineage>
        <taxon>Bacteria</taxon>
        <taxon>Pseudomonadati</taxon>
        <taxon>Pseudomonadota</taxon>
        <taxon>Gammaproteobacteria</taxon>
        <taxon>Alteromonadales</taxon>
        <taxon>Colwelliaceae</taxon>
        <taxon>Colwellia</taxon>
    </lineage>
</organism>